<dbReference type="EMBL" id="CP020472">
    <property type="protein sequence ID" value="ARD24422.1"/>
    <property type="molecule type" value="Genomic_DNA"/>
</dbReference>
<evidence type="ECO:0000313" key="7">
    <source>
        <dbReference type="Proteomes" id="UP000191820"/>
    </source>
</evidence>
<protein>
    <submittedName>
        <fullName evidence="6">LysR family transcriptional regulator</fullName>
    </submittedName>
</protein>
<dbReference type="Gene3D" id="1.10.10.10">
    <property type="entry name" value="Winged helix-like DNA-binding domain superfamily/Winged helix DNA-binding domain"/>
    <property type="match status" value="1"/>
</dbReference>
<evidence type="ECO:0000256" key="3">
    <source>
        <dbReference type="ARBA" id="ARBA00023125"/>
    </source>
</evidence>
<keyword evidence="3" id="KW-0238">DNA-binding</keyword>
<dbReference type="Gene3D" id="3.40.190.290">
    <property type="match status" value="1"/>
</dbReference>
<dbReference type="PANTHER" id="PTHR30537">
    <property type="entry name" value="HTH-TYPE TRANSCRIPTIONAL REGULATOR"/>
    <property type="match status" value="1"/>
</dbReference>
<evidence type="ECO:0000259" key="5">
    <source>
        <dbReference type="PROSITE" id="PS50931"/>
    </source>
</evidence>
<proteinExistence type="inferred from homology"/>
<dbReference type="PANTHER" id="PTHR30537:SF10">
    <property type="entry name" value="TRANSCRIPTIONAL REGULATOR-RELATED"/>
    <property type="match status" value="1"/>
</dbReference>
<keyword evidence="4" id="KW-0804">Transcription</keyword>
<evidence type="ECO:0000256" key="1">
    <source>
        <dbReference type="ARBA" id="ARBA00009437"/>
    </source>
</evidence>
<dbReference type="SUPFAM" id="SSF46785">
    <property type="entry name" value="Winged helix' DNA-binding domain"/>
    <property type="match status" value="1"/>
</dbReference>
<reference evidence="6 7" key="1">
    <citation type="submission" date="2017-03" db="EMBL/GenBank/DDBJ databases">
        <title>Genome sequencing of Shewanella japonica KCTC 22435.</title>
        <authorList>
            <person name="Kim K.M."/>
        </authorList>
    </citation>
    <scope>NUCLEOTIDE SEQUENCE [LARGE SCALE GENOMIC DNA]</scope>
    <source>
        <strain evidence="6 7">KCTC 22435</strain>
    </source>
</reference>
<dbReference type="RefSeq" id="WP_080917314.1">
    <property type="nucleotide sequence ID" value="NZ_CANMJJ010000017.1"/>
</dbReference>
<dbReference type="InterPro" id="IPR036390">
    <property type="entry name" value="WH_DNA-bd_sf"/>
</dbReference>
<accession>A0ABM6JQI7</accession>
<dbReference type="PROSITE" id="PS50931">
    <property type="entry name" value="HTH_LYSR"/>
    <property type="match status" value="1"/>
</dbReference>
<evidence type="ECO:0000313" key="6">
    <source>
        <dbReference type="EMBL" id="ARD24422.1"/>
    </source>
</evidence>
<gene>
    <name evidence="6" type="ORF">SJ2017_4195</name>
</gene>
<sequence length="291" mass="32826">MLPWEGVYEFVAVAETDSFTAAGKRLSISTAQVSRQISQIENRLNTKLFYRTTRKVSLTEEGQVFYRHCRQVIDGLEEAERAISSLQNKPQGLIKLTAPVTYGEKFIMPIVTDYMQQYPDVEVICELTNRQLDLVEGGYDLAIRLGRLPDSSMMAKRLTSREQFVCAAPEYINRFGAPYSLSELSQHNCLIGSQSHWHFNELGKARSIKVHGNLQCSSGISLLDAALKGLGIVQLPGYYVKQAIADNKLNVLLASFQQEKEGIWALYPQNRHLSPKVRLLVDKLTECLPKQ</sequence>
<dbReference type="Pfam" id="PF03466">
    <property type="entry name" value="LysR_substrate"/>
    <property type="match status" value="1"/>
</dbReference>
<organism evidence="6 7">
    <name type="scientific">Shewanella japonica</name>
    <dbReference type="NCBI Taxonomy" id="93973"/>
    <lineage>
        <taxon>Bacteria</taxon>
        <taxon>Pseudomonadati</taxon>
        <taxon>Pseudomonadota</taxon>
        <taxon>Gammaproteobacteria</taxon>
        <taxon>Alteromonadales</taxon>
        <taxon>Shewanellaceae</taxon>
        <taxon>Shewanella</taxon>
    </lineage>
</organism>
<dbReference type="InterPro" id="IPR005119">
    <property type="entry name" value="LysR_subst-bd"/>
</dbReference>
<dbReference type="Pfam" id="PF00126">
    <property type="entry name" value="HTH_1"/>
    <property type="match status" value="1"/>
</dbReference>
<dbReference type="InterPro" id="IPR058163">
    <property type="entry name" value="LysR-type_TF_proteobact-type"/>
</dbReference>
<dbReference type="SUPFAM" id="SSF53850">
    <property type="entry name" value="Periplasmic binding protein-like II"/>
    <property type="match status" value="1"/>
</dbReference>
<name>A0ABM6JQI7_9GAMM</name>
<dbReference type="InterPro" id="IPR036388">
    <property type="entry name" value="WH-like_DNA-bd_sf"/>
</dbReference>
<dbReference type="InterPro" id="IPR000847">
    <property type="entry name" value="LysR_HTH_N"/>
</dbReference>
<dbReference type="Proteomes" id="UP000191820">
    <property type="component" value="Chromosome"/>
</dbReference>
<keyword evidence="2" id="KW-0805">Transcription regulation</keyword>
<evidence type="ECO:0000256" key="2">
    <source>
        <dbReference type="ARBA" id="ARBA00023015"/>
    </source>
</evidence>
<keyword evidence="7" id="KW-1185">Reference proteome</keyword>
<evidence type="ECO:0000256" key="4">
    <source>
        <dbReference type="ARBA" id="ARBA00023163"/>
    </source>
</evidence>
<comment type="similarity">
    <text evidence="1">Belongs to the LysR transcriptional regulatory family.</text>
</comment>
<feature type="domain" description="HTH lysR-type" evidence="5">
    <location>
        <begin position="10"/>
        <end position="59"/>
    </location>
</feature>